<accession>A0A1F6DJW2</accession>
<gene>
    <name evidence="1" type="ORF">A3C87_03895</name>
</gene>
<sequence>MNKENNTKTTEEEKQEKECFVIMPFTTNDDYDEKHFDRVYAHVIKPAIEKAGYKAVRADDSLASEDIGISIIQMIFKADLVLCDLSSRNSNVMYELGLCHAYEKKVVLLKDEKTPKTFDVQGIRTIAYSSDLRIDKIKDALESVSSAISETALSKKGVNSIVQAAAISKAVVPKDKEIGEDTQLILSAFEQVARRVDYIEQRQVNTSRISRPQYFKTTADGVKMRDGFTVSVGEKIYNSAFDSIGTLVGTDGIAAVVKYEDGKIRTVPPWSVRAAEFTALPF</sequence>
<protein>
    <recommendedName>
        <fullName evidence="3">CD-NTase-associated protein 12/Pycsar effector protein TIR domain-containing protein</fullName>
    </recommendedName>
</protein>
<comment type="caution">
    <text evidence="1">The sequence shown here is derived from an EMBL/GenBank/DDBJ whole genome shotgun (WGS) entry which is preliminary data.</text>
</comment>
<dbReference type="AlphaFoldDB" id="A0A1F6DJW2"/>
<dbReference type="Gene3D" id="3.40.50.450">
    <property type="match status" value="1"/>
</dbReference>
<organism evidence="1 2">
    <name type="scientific">Candidatus Kaiserbacteria bacterium RIFCSPHIGHO2_02_FULL_49_34</name>
    <dbReference type="NCBI Taxonomy" id="1798491"/>
    <lineage>
        <taxon>Bacteria</taxon>
        <taxon>Candidatus Kaiseribacteriota</taxon>
    </lineage>
</organism>
<reference evidence="1 2" key="1">
    <citation type="journal article" date="2016" name="Nat. Commun.">
        <title>Thousands of microbial genomes shed light on interconnected biogeochemical processes in an aquifer system.</title>
        <authorList>
            <person name="Anantharaman K."/>
            <person name="Brown C.T."/>
            <person name="Hug L.A."/>
            <person name="Sharon I."/>
            <person name="Castelle C.J."/>
            <person name="Probst A.J."/>
            <person name="Thomas B.C."/>
            <person name="Singh A."/>
            <person name="Wilkins M.J."/>
            <person name="Karaoz U."/>
            <person name="Brodie E.L."/>
            <person name="Williams K.H."/>
            <person name="Hubbard S.S."/>
            <person name="Banfield J.F."/>
        </authorList>
    </citation>
    <scope>NUCLEOTIDE SEQUENCE [LARGE SCALE GENOMIC DNA]</scope>
</reference>
<dbReference type="SUPFAM" id="SSF52309">
    <property type="entry name" value="N-(deoxy)ribosyltransferase-like"/>
    <property type="match status" value="1"/>
</dbReference>
<evidence type="ECO:0000313" key="1">
    <source>
        <dbReference type="EMBL" id="OGG61719.1"/>
    </source>
</evidence>
<name>A0A1F6DJW2_9BACT</name>
<dbReference type="EMBL" id="MFLE01000015">
    <property type="protein sequence ID" value="OGG61719.1"/>
    <property type="molecule type" value="Genomic_DNA"/>
</dbReference>
<proteinExistence type="predicted"/>
<dbReference type="Proteomes" id="UP000176511">
    <property type="component" value="Unassembled WGS sequence"/>
</dbReference>
<dbReference type="STRING" id="1798491.A3C87_03895"/>
<evidence type="ECO:0000313" key="2">
    <source>
        <dbReference type="Proteomes" id="UP000176511"/>
    </source>
</evidence>
<evidence type="ECO:0008006" key="3">
    <source>
        <dbReference type="Google" id="ProtNLM"/>
    </source>
</evidence>